<keyword evidence="4" id="KW-1185">Reference proteome</keyword>
<dbReference type="PANTHER" id="PTHR47471:SF1">
    <property type="entry name" value="PROTEIN ESSENTIAL FOR POTEXVIRUS ACCUMULATION 1"/>
    <property type="match status" value="1"/>
</dbReference>
<feature type="region of interest" description="Disordered" evidence="1">
    <location>
        <begin position="1819"/>
        <end position="1845"/>
    </location>
</feature>
<evidence type="ECO:0000256" key="1">
    <source>
        <dbReference type="SAM" id="MobiDB-lite"/>
    </source>
</evidence>
<feature type="compositionally biased region" description="Polar residues" evidence="1">
    <location>
        <begin position="240"/>
        <end position="252"/>
    </location>
</feature>
<dbReference type="PROSITE" id="PS50829">
    <property type="entry name" value="GYF"/>
    <property type="match status" value="1"/>
</dbReference>
<feature type="compositionally biased region" description="Low complexity" evidence="1">
    <location>
        <begin position="1418"/>
        <end position="1427"/>
    </location>
</feature>
<feature type="compositionally biased region" description="Polar residues" evidence="1">
    <location>
        <begin position="274"/>
        <end position="291"/>
    </location>
</feature>
<gene>
    <name evidence="3" type="ORF">K2173_027715</name>
</gene>
<reference evidence="3 4" key="1">
    <citation type="submission" date="2021-09" db="EMBL/GenBank/DDBJ databases">
        <title>Genomic insights and catalytic innovation underlie evolution of tropane alkaloids biosynthesis.</title>
        <authorList>
            <person name="Wang Y.-J."/>
            <person name="Tian T."/>
            <person name="Huang J.-P."/>
            <person name="Huang S.-X."/>
        </authorList>
    </citation>
    <scope>NUCLEOTIDE SEQUENCE [LARGE SCALE GENOMIC DNA]</scope>
    <source>
        <strain evidence="3">KIB-2018</strain>
        <tissue evidence="3">Leaf</tissue>
    </source>
</reference>
<sequence>MANTSSSESRHSLSVTPPHPISKDALGSDNAIPLSPQWLLPKSGDSKAGVGGGENHFSSFSAYGSRLDRTKASGNCEESHDIQKKKDVFRPSLLDMETARRDRWRDEERDTNSSVRKDRWRDGDKDLGETRRMDRWTENSSTRHHEARRGPSERWTDLGNRETNHDQRRESKWNTRWGPDDKEKEALRENRVDLGKDGEVSLEKGSLHLSVHGKEEKDGEYYRPWRPNSSQNRGRETSHHQTPMSNKQTSIFSYGRGRGENNSTFSMIRGRANSGGNFMSSSLSQPQSLGTISDKGENGPLKYNRTKLLDIYRMIDMKSGCKLLDGFVQVTSLTQEEPLEPLALCTPNPEEMDVLDGIDKGELVSSGAPQLSKEGPVGWSTIESTPSRRITTGSRDDASLSVEDTKDDISKAGHENHAERGYADREAYQQSNSKQQMMQECKADDKIKGEAIREVIGPHKKVGEAHTGRKFTMQASNPVHPGTPWRAHSLGEQGIDCREIPSDIRSTNSDLEWTQPQKNLENQWESNFVNPSFSKDEAKWQSSENSIMMRQSSISLDKEQAGKKLPPPSPENLILCYKDPQGEIQGPFSGGDIIGWFEAGYFGIDLQVRVATAPKDAPFLLLGDVMPHLRAKARPPPGFGMAKQNELADMMKNEPRHKSSSTTEAENRFLESLMSTNISNSSQGLPGFIGNNTGNVPLLEVDGGNDALLLAKRIALERQRSLPNPYWAGRDTSTMVSRPEILSESSLLHPKLISSMNENLHQPPHSQNTDLMTILQGLSDRPGTGMNNTVTGWSNFPIQGGLDPVKDKIDVHQAQNFPSEIHFGQQQSLQPQSLSSLTNMLGQAVDNPSGLLAAEKLLASGLPQDPQLLNILQHGLDPVKDKIDVHQAQNFPSEIHFGQQQSLQPQNLSSLTNMLGQAVDNPSGLLAAEKLLASGLPQDPQLLNILQQQYLLQSHSQTPLPMQQLSMLNKLLLMKEQQKQEEHQQMLRQQQLLSQVLSEHHLNQQFGEPTFGHLQTAPLPTVNGGPWLQPSQELFQICSPLPPSNTQDEHTSTSFMNLPLQVTQDVSYVVDAKVSSLHPVHGEYVDISDLPQKIDPLHQNESMLPSSLTESGDLQGVMNKSANKSSVIQEPAQVSKFHAPVLRQPSEDICSSKETETLAASEATADPMHPKSNGNSVAVASSDVSATEIKLENATGLEVQVDESHNEMQAEKATSVDELSSVTQVKNELRESRKTEKKSKKQKLAKLNTSSEQAKGVSKGSTLQQSKQLEAGHTKVASSNGRGINVCGTPPLKTKNKSGISSEIMDSQQLKGALPTSMQINHIETTEGENGPKLIEPVSLQHALIQPGQRAWKPAPGFKPKSLLEIQLEEQKAQEELTVSEITTTVNSMSLSTRMGVVANLDPKISKENQRDATELTVNKPEVSPSSKSKKNQLHDILAEDVLANSEFREIEVAENITSSTNRQVKTANVDSIDDGNFIEAKDTKKSRKKSAKAKGTGAKVVVPSGSCEIPISSIPLEKGKKSHPLQQEKEVFPVIPSGPSLGDFVLWKGEPANHLPSPAWSTDAKKALKPTSLRDILKEQEKKTTIQPQNQLPIPQKPLPNQAGHGTGSSWSLSTSPAKTATPIQIKTKSTSQPKHKQDDDLFWGPIDQSKQETEQSEFPHLAIEGSWGTKNTPIKATPVGSLGRQKSGNRTADRSLSSLSVSAQSSHRGKKDAPSKHSEAMYFRDWCQSELVRLIGSKDTSFLEFCLKQSRSEAETLLIENLGSFDPDYEFIDKFLNYKELLPADVLEIAFQIRNDQKVTGLVARDMNVDNACTDDSDRKVADGADGSSKGGGKKKGKKGKKVSTSVLGFNVVSNRIMMGEIQSVDD</sequence>
<feature type="compositionally biased region" description="Basic residues" evidence="1">
    <location>
        <begin position="1235"/>
        <end position="1244"/>
    </location>
</feature>
<feature type="region of interest" description="Disordered" evidence="1">
    <location>
        <begin position="366"/>
        <end position="401"/>
    </location>
</feature>
<feature type="region of interest" description="Disordered" evidence="1">
    <location>
        <begin position="1"/>
        <end position="60"/>
    </location>
</feature>
<dbReference type="InterPro" id="IPR035445">
    <property type="entry name" value="GYF-like_dom_sf"/>
</dbReference>
<feature type="compositionally biased region" description="Polar residues" evidence="1">
    <location>
        <begin position="1248"/>
        <end position="1268"/>
    </location>
</feature>
<feature type="region of interest" description="Disordered" evidence="1">
    <location>
        <begin position="1201"/>
        <end position="1299"/>
    </location>
</feature>
<dbReference type="Proteomes" id="UP001159364">
    <property type="component" value="Linkage Group LG02"/>
</dbReference>
<feature type="compositionally biased region" description="Polar residues" evidence="1">
    <location>
        <begin position="1609"/>
        <end position="1634"/>
    </location>
</feature>
<protein>
    <recommendedName>
        <fullName evidence="2">GYF domain-containing protein</fullName>
    </recommendedName>
</protein>
<feature type="region of interest" description="Disordered" evidence="1">
    <location>
        <begin position="1412"/>
        <end position="1432"/>
    </location>
</feature>
<dbReference type="SMART" id="SM00444">
    <property type="entry name" value="GYF"/>
    <property type="match status" value="1"/>
</dbReference>
<feature type="compositionally biased region" description="Low complexity" evidence="1">
    <location>
        <begin position="1697"/>
        <end position="1708"/>
    </location>
</feature>
<feature type="compositionally biased region" description="Basic and acidic residues" evidence="1">
    <location>
        <begin position="205"/>
        <end position="223"/>
    </location>
</feature>
<dbReference type="Gene3D" id="3.30.1490.40">
    <property type="match status" value="1"/>
</dbReference>
<dbReference type="EMBL" id="JAIWQS010000002">
    <property type="protein sequence ID" value="KAJ8772538.1"/>
    <property type="molecule type" value="Genomic_DNA"/>
</dbReference>
<feature type="region of interest" description="Disordered" evidence="1">
    <location>
        <begin position="1145"/>
        <end position="1180"/>
    </location>
</feature>
<dbReference type="InterPro" id="IPR003169">
    <property type="entry name" value="GYF"/>
</dbReference>
<feature type="compositionally biased region" description="Polar residues" evidence="1">
    <location>
        <begin position="1217"/>
        <end position="1226"/>
    </location>
</feature>
<evidence type="ECO:0000313" key="4">
    <source>
        <dbReference type="Proteomes" id="UP001159364"/>
    </source>
</evidence>
<feature type="region of interest" description="Disordered" evidence="1">
    <location>
        <begin position="103"/>
        <end position="192"/>
    </location>
</feature>
<feature type="region of interest" description="Disordered" evidence="1">
    <location>
        <begin position="205"/>
        <end position="300"/>
    </location>
</feature>
<feature type="compositionally biased region" description="Polar residues" evidence="1">
    <location>
        <begin position="381"/>
        <end position="393"/>
    </location>
</feature>
<feature type="compositionally biased region" description="Basic residues" evidence="1">
    <location>
        <begin position="1834"/>
        <end position="1844"/>
    </location>
</feature>
<feature type="region of interest" description="Disordered" evidence="1">
    <location>
        <begin position="1664"/>
        <end position="1718"/>
    </location>
</feature>
<proteinExistence type="predicted"/>
<dbReference type="PANTHER" id="PTHR47471">
    <property type="entry name" value="GYF DOMAIN-CONTAINING PROTEIN"/>
    <property type="match status" value="1"/>
</dbReference>
<dbReference type="CDD" id="cd00072">
    <property type="entry name" value="GYF"/>
    <property type="match status" value="1"/>
</dbReference>
<organism evidence="3 4">
    <name type="scientific">Erythroxylum novogranatense</name>
    <dbReference type="NCBI Taxonomy" id="1862640"/>
    <lineage>
        <taxon>Eukaryota</taxon>
        <taxon>Viridiplantae</taxon>
        <taxon>Streptophyta</taxon>
        <taxon>Embryophyta</taxon>
        <taxon>Tracheophyta</taxon>
        <taxon>Spermatophyta</taxon>
        <taxon>Magnoliopsida</taxon>
        <taxon>eudicotyledons</taxon>
        <taxon>Gunneridae</taxon>
        <taxon>Pentapetalae</taxon>
        <taxon>rosids</taxon>
        <taxon>fabids</taxon>
        <taxon>Malpighiales</taxon>
        <taxon>Erythroxylaceae</taxon>
        <taxon>Erythroxylum</taxon>
    </lineage>
</organism>
<feature type="domain" description="GYF" evidence="2">
    <location>
        <begin position="572"/>
        <end position="623"/>
    </location>
</feature>
<feature type="compositionally biased region" description="Polar residues" evidence="1">
    <location>
        <begin position="1"/>
        <end position="15"/>
    </location>
</feature>
<dbReference type="SUPFAM" id="SSF55277">
    <property type="entry name" value="GYF domain"/>
    <property type="match status" value="1"/>
</dbReference>
<name>A0AAV8U2E9_9ROSI</name>
<feature type="region of interest" description="Disordered" evidence="1">
    <location>
        <begin position="1583"/>
        <end position="1646"/>
    </location>
</feature>
<comment type="caution">
    <text evidence="3">The sequence shown here is derived from an EMBL/GenBank/DDBJ whole genome shotgun (WGS) entry which is preliminary data.</text>
</comment>
<accession>A0AAV8U2E9</accession>
<evidence type="ECO:0000259" key="2">
    <source>
        <dbReference type="PROSITE" id="PS50829"/>
    </source>
</evidence>
<dbReference type="Pfam" id="PF02213">
    <property type="entry name" value="GYF"/>
    <property type="match status" value="1"/>
</dbReference>
<evidence type="ECO:0000313" key="3">
    <source>
        <dbReference type="EMBL" id="KAJ8772538.1"/>
    </source>
</evidence>